<name>A0AA36D4N3_9BILA</name>
<dbReference type="EMBL" id="CATQJA010002662">
    <property type="protein sequence ID" value="CAJ0580641.1"/>
    <property type="molecule type" value="Genomic_DNA"/>
</dbReference>
<evidence type="ECO:0000256" key="3">
    <source>
        <dbReference type="ARBA" id="ARBA00023157"/>
    </source>
</evidence>
<protein>
    <recommendedName>
        <fullName evidence="5">Nematode cuticle collagen N-terminal domain-containing protein</fullName>
    </recommendedName>
</protein>
<dbReference type="Pfam" id="PF01484">
    <property type="entry name" value="Col_cuticle_N"/>
    <property type="match status" value="1"/>
</dbReference>
<comment type="caution">
    <text evidence="6">The sequence shown here is derived from an EMBL/GenBank/DDBJ whole genome shotgun (WGS) entry which is preliminary data.</text>
</comment>
<dbReference type="InterPro" id="IPR002486">
    <property type="entry name" value="Col_cuticle_N"/>
</dbReference>
<keyword evidence="3" id="KW-1015">Disulfide bond</keyword>
<keyword evidence="7" id="KW-1185">Reference proteome</keyword>
<evidence type="ECO:0000256" key="1">
    <source>
        <dbReference type="ARBA" id="ARBA00011518"/>
    </source>
</evidence>
<dbReference type="InterPro" id="IPR008160">
    <property type="entry name" value="Collagen"/>
</dbReference>
<dbReference type="Proteomes" id="UP001177023">
    <property type="component" value="Unassembled WGS sequence"/>
</dbReference>
<dbReference type="PANTHER" id="PTHR24637:SF393">
    <property type="entry name" value="CUTICLE COLLAGEN ROL-6"/>
    <property type="match status" value="1"/>
</dbReference>
<organism evidence="6 7">
    <name type="scientific">Mesorhabditis spiculigera</name>
    <dbReference type="NCBI Taxonomy" id="96644"/>
    <lineage>
        <taxon>Eukaryota</taxon>
        <taxon>Metazoa</taxon>
        <taxon>Ecdysozoa</taxon>
        <taxon>Nematoda</taxon>
        <taxon>Chromadorea</taxon>
        <taxon>Rhabditida</taxon>
        <taxon>Rhabditina</taxon>
        <taxon>Rhabditomorpha</taxon>
        <taxon>Rhabditoidea</taxon>
        <taxon>Rhabditidae</taxon>
        <taxon>Mesorhabditinae</taxon>
        <taxon>Mesorhabditis</taxon>
    </lineage>
</organism>
<reference evidence="6" key="1">
    <citation type="submission" date="2023-06" db="EMBL/GenBank/DDBJ databases">
        <authorList>
            <person name="Delattre M."/>
        </authorList>
    </citation>
    <scope>NUCLEOTIDE SEQUENCE</scope>
    <source>
        <strain evidence="6">AF72</strain>
    </source>
</reference>
<dbReference type="Pfam" id="PF01391">
    <property type="entry name" value="Collagen"/>
    <property type="match status" value="1"/>
</dbReference>
<feature type="compositionally biased region" description="Low complexity" evidence="4">
    <location>
        <begin position="421"/>
        <end position="432"/>
    </location>
</feature>
<feature type="region of interest" description="Disordered" evidence="4">
    <location>
        <begin position="421"/>
        <end position="623"/>
    </location>
</feature>
<dbReference type="SMART" id="SM01088">
    <property type="entry name" value="Col_cuticle_N"/>
    <property type="match status" value="1"/>
</dbReference>
<proteinExistence type="predicted"/>
<dbReference type="PANTHER" id="PTHR24637">
    <property type="entry name" value="COLLAGEN"/>
    <property type="match status" value="1"/>
</dbReference>
<sequence>MSLCVPADVDFNFHALPVELQNMVYKKAGFNEKLYIRRAQKVFAARWPANSIIDTQIRVAYMTVDDNPYEVVVMAIEFREPSTIFAPLRFEVTIDYEHRLTIKQEAPDLTPELNYELEFDSKEELLVTLNALTDRMKIFKLESHLCGSNREILDGHEELLNIEKLQFHKILMYPGLPITRNKEFLENPETQHVEVELTIACWQTMDALTQYFHLVRYRNFANFHWVPEMTSETRVAHNFRKLLKLVLEHPPKLGEKRIMQIETCIIPPAFLMHDETFLHSRTSFEKMMPDTDYCLTKEPMIFTYNYNLVVVAHNYSSAWELFDDFRIHSLRNCDYRMWSPGVSGIALTFSGATLLISLFAAFSIYSDVTSLWRELDSDIQNFRSLTDDLWTDMVTLGAGGPANRVRRQAYGGYGAAGNTDGPTGTFPGAPAGVNSFSPPPQSCQCTTENHCPPGPNGQVGDQGPDGLDGIPGQDGKDGQDASDRQNTPATGCFHCPPGPPGDQGTSGRPGMRGMRGARGQGGHPGRDGAPGVPGEMGPPGPPGEDGKPGEPGLRGVDAEKPVGRKGPRGPPGEAGIEGPIGPQGRHARPGRSGSKGEEGSPGFQGAAGADGEEGLPGQAGLQGKDAEYCKCPARETLEAAASGSGRTGYRRHRRV</sequence>
<evidence type="ECO:0000313" key="7">
    <source>
        <dbReference type="Proteomes" id="UP001177023"/>
    </source>
</evidence>
<dbReference type="AlphaFoldDB" id="A0AA36D4N3"/>
<dbReference type="GO" id="GO:0060102">
    <property type="term" value="C:cuticular extracellular matrix"/>
    <property type="evidence" value="ECO:0007669"/>
    <property type="project" value="TreeGrafter"/>
</dbReference>
<keyword evidence="2" id="KW-0677">Repeat</keyword>
<evidence type="ECO:0000256" key="4">
    <source>
        <dbReference type="SAM" id="MobiDB-lite"/>
    </source>
</evidence>
<evidence type="ECO:0000313" key="6">
    <source>
        <dbReference type="EMBL" id="CAJ0580641.1"/>
    </source>
</evidence>
<dbReference type="GO" id="GO:0042329">
    <property type="term" value="F:structural constituent of collagen and cuticulin-based cuticle"/>
    <property type="evidence" value="ECO:0007669"/>
    <property type="project" value="TreeGrafter"/>
</dbReference>
<evidence type="ECO:0000256" key="2">
    <source>
        <dbReference type="ARBA" id="ARBA00022737"/>
    </source>
</evidence>
<feature type="compositionally biased region" description="Basic and acidic residues" evidence="4">
    <location>
        <begin position="474"/>
        <end position="483"/>
    </location>
</feature>
<gene>
    <name evidence="6" type="ORF">MSPICULIGERA_LOCUS18833</name>
</gene>
<feature type="compositionally biased region" description="Low complexity" evidence="4">
    <location>
        <begin position="571"/>
        <end position="584"/>
    </location>
</feature>
<evidence type="ECO:0000259" key="5">
    <source>
        <dbReference type="SMART" id="SM01088"/>
    </source>
</evidence>
<feature type="non-terminal residue" evidence="6">
    <location>
        <position position="1"/>
    </location>
</feature>
<accession>A0AA36D4N3</accession>
<feature type="domain" description="Nematode cuticle collagen N-terminal" evidence="5">
    <location>
        <begin position="343"/>
        <end position="393"/>
    </location>
</feature>
<comment type="subunit">
    <text evidence="1">Collagen polypeptide chains are complexed within the cuticle by disulfide bonds and other types of covalent cross-links.</text>
</comment>